<evidence type="ECO:0000313" key="2">
    <source>
        <dbReference type="Proteomes" id="UP000008367"/>
    </source>
</evidence>
<sequence length="33" mass="3827">KSFYAACRRILSRIRVGNRRFNTANTLVGVVMR</sequence>
<reference evidence="1 2" key="1">
    <citation type="submission" date="2012-10" db="EMBL/GenBank/DDBJ databases">
        <title>Genome sequence of Vibrio Cholerae HENC-02.</title>
        <authorList>
            <person name="Eppinger M."/>
            <person name="Hasan N.A."/>
            <person name="Sengamalay N."/>
            <person name="Hine E."/>
            <person name="Su Q."/>
            <person name="Daugherty S.C."/>
            <person name="Young S."/>
            <person name="Sadzewicz L."/>
            <person name="Tallon L."/>
            <person name="Cebula T.A."/>
            <person name="Ravel J."/>
            <person name="Colwell R.R."/>
        </authorList>
    </citation>
    <scope>NUCLEOTIDE SEQUENCE [LARGE SCALE GENOMIC DNA]</scope>
    <source>
        <strain evidence="1 2">HENC-02</strain>
    </source>
</reference>
<protein>
    <submittedName>
        <fullName evidence="1">Uncharacterized protein</fullName>
    </submittedName>
</protein>
<accession>A0A454D4E2</accession>
<organism evidence="1 2">
    <name type="scientific">Vibrio harveyi</name>
    <name type="common">Beneckea harveyi</name>
    <dbReference type="NCBI Taxonomy" id="669"/>
    <lineage>
        <taxon>Bacteria</taxon>
        <taxon>Pseudomonadati</taxon>
        <taxon>Pseudomonadota</taxon>
        <taxon>Gammaproteobacteria</taxon>
        <taxon>Vibrionales</taxon>
        <taxon>Vibrionaceae</taxon>
        <taxon>Vibrio</taxon>
    </lineage>
</organism>
<dbReference type="Proteomes" id="UP000008367">
    <property type="component" value="Unassembled WGS sequence"/>
</dbReference>
<dbReference type="EMBL" id="AJSR01000224">
    <property type="protein sequence ID" value="EKM33552.1"/>
    <property type="molecule type" value="Genomic_DNA"/>
</dbReference>
<gene>
    <name evidence="1" type="ORF">VCHENC02_1010B</name>
</gene>
<dbReference type="AlphaFoldDB" id="A0A454D4E2"/>
<name>A0A454D4E2_VIBHA</name>
<evidence type="ECO:0000313" key="1">
    <source>
        <dbReference type="EMBL" id="EKM33552.1"/>
    </source>
</evidence>
<proteinExistence type="predicted"/>
<comment type="caution">
    <text evidence="1">The sequence shown here is derived from an EMBL/GenBank/DDBJ whole genome shotgun (WGS) entry which is preliminary data.</text>
</comment>
<feature type="non-terminal residue" evidence="1">
    <location>
        <position position="1"/>
    </location>
</feature>